<dbReference type="EMBL" id="MT631671">
    <property type="protein sequence ID" value="QNO56864.1"/>
    <property type="molecule type" value="Genomic_DNA"/>
</dbReference>
<keyword evidence="1" id="KW-0812">Transmembrane</keyword>
<name>A0A7G9Z9D0_9EURY</name>
<reference evidence="2" key="1">
    <citation type="submission" date="2020-06" db="EMBL/GenBank/DDBJ databases">
        <title>Unique genomic features of the anaerobic methanotrophic archaea.</title>
        <authorList>
            <person name="Chadwick G.L."/>
            <person name="Skennerton C.T."/>
            <person name="Laso-Perez R."/>
            <person name="Leu A.O."/>
            <person name="Speth D.R."/>
            <person name="Yu H."/>
            <person name="Morgan-Lang C."/>
            <person name="Hatzenpichler R."/>
            <person name="Goudeau D."/>
            <person name="Malmstrom R."/>
            <person name="Brazelton W.J."/>
            <person name="Woyke T."/>
            <person name="Hallam S.J."/>
            <person name="Tyson G.W."/>
            <person name="Wegener G."/>
            <person name="Boetius A."/>
            <person name="Orphan V."/>
        </authorList>
    </citation>
    <scope>NUCLEOTIDE SEQUENCE</scope>
</reference>
<keyword evidence="1" id="KW-0472">Membrane</keyword>
<sequence length="50" mass="5505">MCSTRMCEGIVEGGDFIGHPYSSWAMPLLLIIKSISLPAIGNFKYILMAK</sequence>
<gene>
    <name evidence="2" type="ORF">KGHFPOIM_00006</name>
</gene>
<accession>A0A7G9Z9D0</accession>
<proteinExistence type="predicted"/>
<evidence type="ECO:0000313" key="2">
    <source>
        <dbReference type="EMBL" id="QNO56864.1"/>
    </source>
</evidence>
<keyword evidence="1" id="KW-1133">Transmembrane helix</keyword>
<dbReference type="AlphaFoldDB" id="A0A7G9Z9D0"/>
<organism evidence="2">
    <name type="scientific">Candidatus Methanophaga sp. ANME-1 ERB7</name>
    <dbReference type="NCBI Taxonomy" id="2759913"/>
    <lineage>
        <taxon>Archaea</taxon>
        <taxon>Methanobacteriati</taxon>
        <taxon>Methanobacteriota</taxon>
        <taxon>Stenosarchaea group</taxon>
        <taxon>Methanomicrobia</taxon>
        <taxon>Candidatus Methanophagales</taxon>
        <taxon>Candidatus Methanophagaceae</taxon>
        <taxon>Candidatus Methanophaga</taxon>
    </lineage>
</organism>
<evidence type="ECO:0000256" key="1">
    <source>
        <dbReference type="SAM" id="Phobius"/>
    </source>
</evidence>
<protein>
    <submittedName>
        <fullName evidence="2">Uncharacterized protein</fullName>
    </submittedName>
</protein>
<feature type="transmembrane region" description="Helical" evidence="1">
    <location>
        <begin position="24"/>
        <end position="47"/>
    </location>
</feature>